<accession>A0AA39DP47</accession>
<reference evidence="4 5" key="1">
    <citation type="journal article" date="2023" name="BMC Biotechnol.">
        <title>Vitis rotundifolia cv Carlos genome sequencing.</title>
        <authorList>
            <person name="Huff M."/>
            <person name="Hulse-Kemp A."/>
            <person name="Scheffler B."/>
            <person name="Youngblood R."/>
            <person name="Simpson S."/>
            <person name="Babiker E."/>
            <person name="Staton M."/>
        </authorList>
    </citation>
    <scope>NUCLEOTIDE SEQUENCE [LARGE SCALE GENOMIC DNA]</scope>
    <source>
        <tissue evidence="4">Leaf</tissue>
    </source>
</reference>
<evidence type="ECO:0000313" key="5">
    <source>
        <dbReference type="Proteomes" id="UP001168098"/>
    </source>
</evidence>
<feature type="compositionally biased region" description="Polar residues" evidence="1">
    <location>
        <begin position="280"/>
        <end position="296"/>
    </location>
</feature>
<sequence length="596" mass="65001">MEKLLPNLSCSPPSLQHLFLPSLLIVASSVALFLLPPSDDLGKLSGFVSTKILGLDGFIFGKERAKGMASLTPGVLLKLLQSINSNIKVRGEYRSVLLQVISIVPALSGSELWPNHGFFIKVSDSSHSTYVSLSKEDNELILNNKLQLGQFFYVDRVEAGTPVPILVGVRPVPGRNPFVGNPKDLMQMLVPSEGPVQVDHEGINGSKLSELLEPKEESPRQKIVIKEEKVVVASRYMQGVLTSNSKVNGVDCHGGGKNNENENGGAGKKVGLLKGRQQELKGQTRSMTPMRSQQDALVSKPEVAVSNAKESAVPMKGTTTKRPTSKQENINSNCLLNLKDKNHSSEKISWMSLPANLLKPGKGMLRRRNLASLIAAEAQKEASTAAVLVKCLGMFANLCSSSSMENPHLSLTKFFTLHQLIDQPNATIQSKDKSLHLSSNSSPQADKSTKKTGLIHGKSALKSAKPSIELSGTEKLEWAKGDGAKEIKELKEILLNETQSWFLKFLEGALDAGFRISTMEKKSKEIVGRRMEPDNHIAVTLSQLKHANEWLDKLRSKLSSENNELVKTIDRLKQKIYACLLAHVDSAASALESRSG</sequence>
<dbReference type="PANTHER" id="PTHR31928:SF2">
    <property type="entry name" value="EXPRESSED PROTEIN"/>
    <property type="match status" value="1"/>
</dbReference>
<name>A0AA39DP47_VITRO</name>
<comment type="caution">
    <text evidence="4">The sequence shown here is derived from an EMBL/GenBank/DDBJ whole genome shotgun (WGS) entry which is preliminary data.</text>
</comment>
<dbReference type="InterPro" id="IPR049172">
    <property type="entry name" value="DUF6857_pln"/>
</dbReference>
<evidence type="ECO:0000259" key="3">
    <source>
        <dbReference type="Pfam" id="PF21647"/>
    </source>
</evidence>
<dbReference type="PANTHER" id="PTHR31928">
    <property type="entry name" value="EXPRESSED PROTEIN"/>
    <property type="match status" value="1"/>
</dbReference>
<proteinExistence type="predicted"/>
<gene>
    <name evidence="4" type="ORF">PVL29_011132</name>
</gene>
<dbReference type="InterPro" id="IPR010341">
    <property type="entry name" value="DUF936_pln"/>
</dbReference>
<dbReference type="InterPro" id="IPR048297">
    <property type="entry name" value="DUF936_dom_pln"/>
</dbReference>
<feature type="region of interest" description="Disordered" evidence="1">
    <location>
        <begin position="251"/>
        <end position="327"/>
    </location>
</feature>
<evidence type="ECO:0000256" key="1">
    <source>
        <dbReference type="SAM" id="MobiDB-lite"/>
    </source>
</evidence>
<feature type="region of interest" description="Disordered" evidence="1">
    <location>
        <begin position="431"/>
        <end position="452"/>
    </location>
</feature>
<dbReference type="AlphaFoldDB" id="A0AA39DP47"/>
<protein>
    <submittedName>
        <fullName evidence="4">Uncharacterized protein</fullName>
    </submittedName>
</protein>
<evidence type="ECO:0000259" key="2">
    <source>
        <dbReference type="Pfam" id="PF06075"/>
    </source>
</evidence>
<feature type="compositionally biased region" description="Polar residues" evidence="1">
    <location>
        <begin position="436"/>
        <end position="446"/>
    </location>
</feature>
<dbReference type="EMBL" id="JARBHA010000009">
    <property type="protein sequence ID" value="KAJ9691871.1"/>
    <property type="molecule type" value="Genomic_DNA"/>
</dbReference>
<evidence type="ECO:0000313" key="4">
    <source>
        <dbReference type="EMBL" id="KAJ9691871.1"/>
    </source>
</evidence>
<organism evidence="4 5">
    <name type="scientific">Vitis rotundifolia</name>
    <name type="common">Muscadine grape</name>
    <dbReference type="NCBI Taxonomy" id="103349"/>
    <lineage>
        <taxon>Eukaryota</taxon>
        <taxon>Viridiplantae</taxon>
        <taxon>Streptophyta</taxon>
        <taxon>Embryophyta</taxon>
        <taxon>Tracheophyta</taxon>
        <taxon>Spermatophyta</taxon>
        <taxon>Magnoliopsida</taxon>
        <taxon>eudicotyledons</taxon>
        <taxon>Gunneridae</taxon>
        <taxon>Pentapetalae</taxon>
        <taxon>rosids</taxon>
        <taxon>Vitales</taxon>
        <taxon>Vitaceae</taxon>
        <taxon>Viteae</taxon>
        <taxon>Vitis</taxon>
    </lineage>
</organism>
<keyword evidence="5" id="KW-1185">Reference proteome</keyword>
<dbReference type="Pfam" id="PF06075">
    <property type="entry name" value="DUF936"/>
    <property type="match status" value="1"/>
</dbReference>
<feature type="domain" description="DUF936" evidence="2">
    <location>
        <begin position="71"/>
        <end position="186"/>
    </location>
</feature>
<dbReference type="Proteomes" id="UP001168098">
    <property type="component" value="Unassembled WGS sequence"/>
</dbReference>
<feature type="compositionally biased region" description="Polar residues" evidence="1">
    <location>
        <begin position="317"/>
        <end position="327"/>
    </location>
</feature>
<feature type="domain" description="DUF6857" evidence="3">
    <location>
        <begin position="440"/>
        <end position="591"/>
    </location>
</feature>
<dbReference type="Pfam" id="PF21647">
    <property type="entry name" value="DUF6857"/>
    <property type="match status" value="1"/>
</dbReference>